<dbReference type="InterPro" id="IPR051785">
    <property type="entry name" value="MMCE/EMCE_epimerase"/>
</dbReference>
<dbReference type="SUPFAM" id="SSF54593">
    <property type="entry name" value="Glyoxalase/Bleomycin resistance protein/Dihydroxybiphenyl dioxygenase"/>
    <property type="match status" value="1"/>
</dbReference>
<dbReference type="RefSeq" id="WP_207976223.1">
    <property type="nucleotide sequence ID" value="NZ_JAGDEL010000003.1"/>
</dbReference>
<dbReference type="Proteomes" id="UP000663981">
    <property type="component" value="Unassembled WGS sequence"/>
</dbReference>
<dbReference type="PANTHER" id="PTHR43048">
    <property type="entry name" value="METHYLMALONYL-COA EPIMERASE"/>
    <property type="match status" value="1"/>
</dbReference>
<name>A0ABS3MZ94_9BACI</name>
<evidence type="ECO:0000256" key="1">
    <source>
        <dbReference type="ARBA" id="ARBA00022723"/>
    </source>
</evidence>
<proteinExistence type="predicted"/>
<evidence type="ECO:0000313" key="3">
    <source>
        <dbReference type="Proteomes" id="UP000663981"/>
    </source>
</evidence>
<protein>
    <submittedName>
        <fullName evidence="2">VOC family protein</fullName>
    </submittedName>
</protein>
<organism evidence="2 3">
    <name type="scientific">Metabacillus bambusae</name>
    <dbReference type="NCBI Taxonomy" id="2795218"/>
    <lineage>
        <taxon>Bacteria</taxon>
        <taxon>Bacillati</taxon>
        <taxon>Bacillota</taxon>
        <taxon>Bacilli</taxon>
        <taxon>Bacillales</taxon>
        <taxon>Bacillaceae</taxon>
        <taxon>Metabacillus</taxon>
    </lineage>
</organism>
<keyword evidence="3" id="KW-1185">Reference proteome</keyword>
<sequence>MTNKTQSKNGVLGTNVIAQIGILVHDIETVSQAYAEFFGVEKPKWNWTDTVDVAQTEFQGASSEARSKLAFFDMGSLQLELIEPDQHPSTWRNHLNEHGEGPHHIAFIINGMKEKVALMEAKNMPLVQKGEYTGGRYAYMDTFKDLKIMLELLENDK</sequence>
<dbReference type="PANTHER" id="PTHR43048:SF3">
    <property type="entry name" value="METHYLMALONYL-COA EPIMERASE, MITOCHONDRIAL"/>
    <property type="match status" value="1"/>
</dbReference>
<dbReference type="Gene3D" id="3.10.180.10">
    <property type="entry name" value="2,3-Dihydroxybiphenyl 1,2-Dioxygenase, domain 1"/>
    <property type="match status" value="1"/>
</dbReference>
<dbReference type="EMBL" id="JAGDEL010000003">
    <property type="protein sequence ID" value="MBO1511337.1"/>
    <property type="molecule type" value="Genomic_DNA"/>
</dbReference>
<dbReference type="InterPro" id="IPR029068">
    <property type="entry name" value="Glyas_Bleomycin-R_OHBP_Dase"/>
</dbReference>
<keyword evidence="1" id="KW-0479">Metal-binding</keyword>
<dbReference type="Pfam" id="PF13669">
    <property type="entry name" value="Glyoxalase_4"/>
    <property type="match status" value="1"/>
</dbReference>
<evidence type="ECO:0000313" key="2">
    <source>
        <dbReference type="EMBL" id="MBO1511337.1"/>
    </source>
</evidence>
<gene>
    <name evidence="2" type="ORF">I7822_06600</name>
</gene>
<comment type="caution">
    <text evidence="2">The sequence shown here is derived from an EMBL/GenBank/DDBJ whole genome shotgun (WGS) entry which is preliminary data.</text>
</comment>
<accession>A0ABS3MZ94</accession>
<reference evidence="2 3" key="1">
    <citation type="submission" date="2021-03" db="EMBL/GenBank/DDBJ databases">
        <title>Whole genome sequence of Metabacillus bambusae BG109.</title>
        <authorList>
            <person name="Jeong J.W."/>
        </authorList>
    </citation>
    <scope>NUCLEOTIDE SEQUENCE [LARGE SCALE GENOMIC DNA]</scope>
    <source>
        <strain evidence="2 3">BG109</strain>
    </source>
</reference>